<protein>
    <submittedName>
        <fullName evidence="2">Uncharacterized protein</fullName>
    </submittedName>
</protein>
<keyword evidence="1" id="KW-0472">Membrane</keyword>
<proteinExistence type="predicted"/>
<evidence type="ECO:0000313" key="2">
    <source>
        <dbReference type="EMBL" id="USS91302.1"/>
    </source>
</evidence>
<gene>
    <name evidence="2" type="ORF">M3M37_03670</name>
</gene>
<reference evidence="2" key="1">
    <citation type="submission" date="2022-05" db="EMBL/GenBank/DDBJ databases">
        <authorList>
            <person name="Oliphant S.A."/>
            <person name="Watson-Haigh N.S."/>
            <person name="Sumby K.M."/>
            <person name="Gardner J.M."/>
            <person name="Jiranek V."/>
        </authorList>
    </citation>
    <scope>NUCLEOTIDE SEQUENCE</scope>
    <source>
        <strain evidence="2">KI4_A6</strain>
    </source>
</reference>
<dbReference type="Proteomes" id="UP001056164">
    <property type="component" value="Chromosome"/>
</dbReference>
<evidence type="ECO:0000313" key="3">
    <source>
        <dbReference type="Proteomes" id="UP001056164"/>
    </source>
</evidence>
<feature type="transmembrane region" description="Helical" evidence="1">
    <location>
        <begin position="31"/>
        <end position="61"/>
    </location>
</feature>
<dbReference type="EMBL" id="CP097121">
    <property type="protein sequence ID" value="USS91302.1"/>
    <property type="molecule type" value="Genomic_DNA"/>
</dbReference>
<organism evidence="2 3">
    <name type="scientific">Fructilactobacillus carniphilus</name>
    <dbReference type="NCBI Taxonomy" id="2940297"/>
    <lineage>
        <taxon>Bacteria</taxon>
        <taxon>Bacillati</taxon>
        <taxon>Bacillota</taxon>
        <taxon>Bacilli</taxon>
        <taxon>Lactobacillales</taxon>
        <taxon>Lactobacillaceae</taxon>
        <taxon>Fructilactobacillus</taxon>
    </lineage>
</organism>
<evidence type="ECO:0000256" key="1">
    <source>
        <dbReference type="SAM" id="Phobius"/>
    </source>
</evidence>
<dbReference type="RefSeq" id="WP_252795821.1">
    <property type="nucleotide sequence ID" value="NZ_CP097121.1"/>
</dbReference>
<name>A0ABY5BY95_9LACO</name>
<keyword evidence="1" id="KW-1133">Transmembrane helix</keyword>
<keyword evidence="3" id="KW-1185">Reference proteome</keyword>
<sequence>MIFLFFVFPLLLLLAIISGFRSNCCGCLGIIFFLIILCFFITYFWLFAAFAIASLMIYAAVSYFNHN</sequence>
<accession>A0ABY5BY95</accession>
<keyword evidence="1" id="KW-0812">Transmembrane</keyword>